<dbReference type="EMBL" id="QJKK01000005">
    <property type="protein sequence ID" value="RAL24179.1"/>
    <property type="molecule type" value="Genomic_DNA"/>
</dbReference>
<keyword evidence="5" id="KW-0813">Transport</keyword>
<evidence type="ECO:0000256" key="10">
    <source>
        <dbReference type="ARBA" id="ARBA00024973"/>
    </source>
</evidence>
<feature type="transmembrane region" description="Helical" evidence="11">
    <location>
        <begin position="331"/>
        <end position="352"/>
    </location>
</feature>
<evidence type="ECO:0000256" key="7">
    <source>
        <dbReference type="ARBA" id="ARBA00022692"/>
    </source>
</evidence>
<reference evidence="13 14" key="1">
    <citation type="submission" date="2018-06" db="EMBL/GenBank/DDBJ databases">
        <title>Thermoflavimicrobium daqus sp. nov., a thermophilic microbe isolated from Moutai-flavour Daqu.</title>
        <authorList>
            <person name="Wang X."/>
            <person name="Zhou H."/>
        </authorList>
    </citation>
    <scope>NUCLEOTIDE SEQUENCE [LARGE SCALE GENOMIC DNA]</scope>
    <source>
        <strain evidence="13 14">FBKL4.011</strain>
    </source>
</reference>
<feature type="transmembrane region" description="Helical" evidence="11">
    <location>
        <begin position="288"/>
        <end position="311"/>
    </location>
</feature>
<reference evidence="13 14" key="2">
    <citation type="submission" date="2018-06" db="EMBL/GenBank/DDBJ databases">
        <authorList>
            <person name="Zhirakovskaya E."/>
        </authorList>
    </citation>
    <scope>NUCLEOTIDE SEQUENCE [LARGE SCALE GENOMIC DNA]</scope>
    <source>
        <strain evidence="13 14">FBKL4.011</strain>
    </source>
</reference>
<evidence type="ECO:0000256" key="5">
    <source>
        <dbReference type="ARBA" id="ARBA00022448"/>
    </source>
</evidence>
<evidence type="ECO:0000259" key="12">
    <source>
        <dbReference type="Pfam" id="PF02687"/>
    </source>
</evidence>
<comment type="subcellular location">
    <subcellularLocation>
        <location evidence="1">Cell membrane</location>
        <topology evidence="1">Multi-pass membrane protein</topology>
    </subcellularLocation>
</comment>
<dbReference type="InterPro" id="IPR051125">
    <property type="entry name" value="ABC-4/HrtB_transporter"/>
</dbReference>
<gene>
    <name evidence="13" type="ORF">DL897_10875</name>
</gene>
<keyword evidence="7 11" id="KW-0812">Transmembrane</keyword>
<name>A0A364K4I8_9BACL</name>
<sequence length="367" mass="40917">MFLALRELKFSKLRYFLIGFIMILIAWLVFIISGLANGLSSDNASALQNMKADHFVIQPDAENKLNRSQITDEQWKEIQKQTSIHASAPLGLKILSVTKMGTKDKMDITIFATDASGILAPIVVEGNQFNNTTKQEIVVDQSLKQEGIQLGDWIQDPETEQKWKVVGFTEGQTFSHSPVIFMNLKDWESLIHTNPQQKKIYYSAIALQIENNQVANLKNEVKDMDVITKDEALQNIPGYKEEQGSLNMMIAFLFVIASFVQAVFFYVITLQKTNQFGVLKAIGAKTSYLARSLIGQVILLTIVAILLSIGFTYGTQQILPASVPFKIETETFILFSGLLLVVSVLGSLLSLYRIAKVDAVEAIGRAE</sequence>
<evidence type="ECO:0000256" key="6">
    <source>
        <dbReference type="ARBA" id="ARBA00022475"/>
    </source>
</evidence>
<dbReference type="Proteomes" id="UP000251213">
    <property type="component" value="Unassembled WGS sequence"/>
</dbReference>
<comment type="subunit">
    <text evidence="3">The complex is composed of two ATP-binding proteins (HrtA), two transmembrane proteins (HrtB) and a solute-binding protein.</text>
</comment>
<dbReference type="AlphaFoldDB" id="A0A364K4I8"/>
<feature type="transmembrane region" description="Helical" evidence="11">
    <location>
        <begin position="246"/>
        <end position="268"/>
    </location>
</feature>
<keyword evidence="9 11" id="KW-0472">Membrane</keyword>
<comment type="similarity">
    <text evidence="2">Belongs to the ABC-4 integral membrane protein family. HrtB subfamily.</text>
</comment>
<evidence type="ECO:0000313" key="13">
    <source>
        <dbReference type="EMBL" id="RAL24179.1"/>
    </source>
</evidence>
<comment type="function">
    <text evidence="10">Part of the ABC transporter complex hrt involved in hemin import. Responsible for the translocation of the substrate across the membrane.</text>
</comment>
<protein>
    <recommendedName>
        <fullName evidence="4">Putative hemin transport system permease protein HrtB</fullName>
    </recommendedName>
</protein>
<evidence type="ECO:0000256" key="9">
    <source>
        <dbReference type="ARBA" id="ARBA00023136"/>
    </source>
</evidence>
<evidence type="ECO:0000256" key="1">
    <source>
        <dbReference type="ARBA" id="ARBA00004651"/>
    </source>
</evidence>
<dbReference type="OrthoDB" id="384327at2"/>
<feature type="transmembrane region" description="Helical" evidence="11">
    <location>
        <begin position="15"/>
        <end position="36"/>
    </location>
</feature>
<keyword evidence="14" id="KW-1185">Reference proteome</keyword>
<dbReference type="PANTHER" id="PTHR43738:SF1">
    <property type="entry name" value="HEMIN TRANSPORT SYSTEM PERMEASE PROTEIN HRTB-RELATED"/>
    <property type="match status" value="1"/>
</dbReference>
<dbReference type="PANTHER" id="PTHR43738">
    <property type="entry name" value="ABC TRANSPORTER, MEMBRANE PROTEIN"/>
    <property type="match status" value="1"/>
</dbReference>
<feature type="domain" description="ABC3 transporter permease C-terminal" evidence="12">
    <location>
        <begin position="248"/>
        <end position="357"/>
    </location>
</feature>
<dbReference type="GO" id="GO:0005886">
    <property type="term" value="C:plasma membrane"/>
    <property type="evidence" value="ECO:0007669"/>
    <property type="project" value="UniProtKB-SubCell"/>
</dbReference>
<comment type="caution">
    <text evidence="13">The sequence shown here is derived from an EMBL/GenBank/DDBJ whole genome shotgun (WGS) entry which is preliminary data.</text>
</comment>
<keyword evidence="6" id="KW-1003">Cell membrane</keyword>
<dbReference type="InterPro" id="IPR003838">
    <property type="entry name" value="ABC3_permease_C"/>
</dbReference>
<evidence type="ECO:0000313" key="14">
    <source>
        <dbReference type="Proteomes" id="UP000251213"/>
    </source>
</evidence>
<keyword evidence="8 11" id="KW-1133">Transmembrane helix</keyword>
<evidence type="ECO:0000256" key="8">
    <source>
        <dbReference type="ARBA" id="ARBA00022989"/>
    </source>
</evidence>
<accession>A0A364K4I8</accession>
<evidence type="ECO:0000256" key="3">
    <source>
        <dbReference type="ARBA" id="ARBA00011131"/>
    </source>
</evidence>
<organism evidence="13 14">
    <name type="scientific">Thermoflavimicrobium daqui</name>
    <dbReference type="NCBI Taxonomy" id="2137476"/>
    <lineage>
        <taxon>Bacteria</taxon>
        <taxon>Bacillati</taxon>
        <taxon>Bacillota</taxon>
        <taxon>Bacilli</taxon>
        <taxon>Bacillales</taxon>
        <taxon>Thermoactinomycetaceae</taxon>
        <taxon>Thermoflavimicrobium</taxon>
    </lineage>
</organism>
<dbReference type="RefSeq" id="WP_113659172.1">
    <property type="nucleotide sequence ID" value="NZ_KZ845667.1"/>
</dbReference>
<proteinExistence type="inferred from homology"/>
<dbReference type="Pfam" id="PF02687">
    <property type="entry name" value="FtsX"/>
    <property type="match status" value="1"/>
</dbReference>
<evidence type="ECO:0000256" key="11">
    <source>
        <dbReference type="SAM" id="Phobius"/>
    </source>
</evidence>
<evidence type="ECO:0000256" key="4">
    <source>
        <dbReference type="ARBA" id="ARBA00016962"/>
    </source>
</evidence>
<evidence type="ECO:0000256" key="2">
    <source>
        <dbReference type="ARBA" id="ARBA00008697"/>
    </source>
</evidence>